<sequence length="179" mass="19761">MPVCCSEHDVSRCFSAHGGTLLMSWRSWPEPPLLGVSKKKVFYVWNLALAAVELMSPGDGRRGPPSLGTINHSAWKPKAGGRDPDPGEETQTQGQEPRTWRQESRSRKLENRTSARSLRPDFSLRFLRLSGSTKCVEECMGQDPGIIRGRGPGLVKAVMDLQEDLRVGFLAAFSILDAP</sequence>
<dbReference type="AlphaFoldDB" id="A0A8S9JRY9"/>
<feature type="compositionally biased region" description="Basic and acidic residues" evidence="1">
    <location>
        <begin position="98"/>
        <end position="113"/>
    </location>
</feature>
<feature type="region of interest" description="Disordered" evidence="1">
    <location>
        <begin position="55"/>
        <end position="114"/>
    </location>
</feature>
<reference evidence="2" key="1">
    <citation type="submission" date="2019-12" db="EMBL/GenBank/DDBJ databases">
        <title>Genome sequencing and annotation of Brassica cretica.</title>
        <authorList>
            <person name="Studholme D.J."/>
            <person name="Sarris P.F."/>
        </authorList>
    </citation>
    <scope>NUCLEOTIDE SEQUENCE</scope>
    <source>
        <strain evidence="2">PFS-102/07</strain>
        <tissue evidence="2">Leaf</tissue>
    </source>
</reference>
<accession>A0A8S9JRY9</accession>
<dbReference type="EMBL" id="QGKY02000246">
    <property type="protein sequence ID" value="KAF2584468.1"/>
    <property type="molecule type" value="Genomic_DNA"/>
</dbReference>
<evidence type="ECO:0000256" key="1">
    <source>
        <dbReference type="SAM" id="MobiDB-lite"/>
    </source>
</evidence>
<evidence type="ECO:0000313" key="2">
    <source>
        <dbReference type="EMBL" id="KAF2584468.1"/>
    </source>
</evidence>
<name>A0A8S9JRY9_BRACR</name>
<proteinExistence type="predicted"/>
<gene>
    <name evidence="2" type="ORF">F2Q70_00036150</name>
</gene>
<organism evidence="2">
    <name type="scientific">Brassica cretica</name>
    <name type="common">Mustard</name>
    <dbReference type="NCBI Taxonomy" id="69181"/>
    <lineage>
        <taxon>Eukaryota</taxon>
        <taxon>Viridiplantae</taxon>
        <taxon>Streptophyta</taxon>
        <taxon>Embryophyta</taxon>
        <taxon>Tracheophyta</taxon>
        <taxon>Spermatophyta</taxon>
        <taxon>Magnoliopsida</taxon>
        <taxon>eudicotyledons</taxon>
        <taxon>Gunneridae</taxon>
        <taxon>Pentapetalae</taxon>
        <taxon>rosids</taxon>
        <taxon>malvids</taxon>
        <taxon>Brassicales</taxon>
        <taxon>Brassicaceae</taxon>
        <taxon>Brassiceae</taxon>
        <taxon>Brassica</taxon>
    </lineage>
</organism>
<protein>
    <submittedName>
        <fullName evidence="2">Uncharacterized protein</fullName>
    </submittedName>
</protein>
<comment type="caution">
    <text evidence="2">The sequence shown here is derived from an EMBL/GenBank/DDBJ whole genome shotgun (WGS) entry which is preliminary data.</text>
</comment>